<dbReference type="EMBL" id="JH992975">
    <property type="protein sequence ID" value="EKX51379.1"/>
    <property type="molecule type" value="Genomic_DNA"/>
</dbReference>
<gene>
    <name evidence="2" type="ORF">GUITHDRAFT_102649</name>
</gene>
<evidence type="ECO:0000259" key="1">
    <source>
        <dbReference type="Pfam" id="PF18961"/>
    </source>
</evidence>
<dbReference type="Proteomes" id="UP000011087">
    <property type="component" value="Unassembled WGS sequence"/>
</dbReference>
<dbReference type="InterPro" id="IPR043757">
    <property type="entry name" value="DUF5703_N"/>
</dbReference>
<organism evidence="2">
    <name type="scientific">Guillardia theta (strain CCMP2712)</name>
    <name type="common">Cryptophyte</name>
    <dbReference type="NCBI Taxonomy" id="905079"/>
    <lineage>
        <taxon>Eukaryota</taxon>
        <taxon>Cryptophyceae</taxon>
        <taxon>Pyrenomonadales</taxon>
        <taxon>Geminigeraceae</taxon>
        <taxon>Guillardia</taxon>
    </lineage>
</organism>
<proteinExistence type="predicted"/>
<dbReference type="RefSeq" id="XP_005838359.1">
    <property type="nucleotide sequence ID" value="XM_005838302.1"/>
</dbReference>
<keyword evidence="4" id="KW-1185">Reference proteome</keyword>
<dbReference type="STRING" id="905079.L1JSW2"/>
<dbReference type="KEGG" id="gtt:GUITHDRAFT_102649"/>
<dbReference type="HOGENOM" id="CLU_009745_0_0_1"/>
<dbReference type="GeneID" id="17308143"/>
<dbReference type="PaxDb" id="55529-EKX51379"/>
<dbReference type="Pfam" id="PF18961">
    <property type="entry name" value="DUF5703_N"/>
    <property type="match status" value="1"/>
</dbReference>
<reference evidence="3" key="3">
    <citation type="submission" date="2015-06" db="UniProtKB">
        <authorList>
            <consortium name="EnsemblProtists"/>
        </authorList>
    </citation>
    <scope>IDENTIFICATION</scope>
</reference>
<dbReference type="InterPro" id="IPR008928">
    <property type="entry name" value="6-hairpin_glycosidase_sf"/>
</dbReference>
<evidence type="ECO:0000313" key="2">
    <source>
        <dbReference type="EMBL" id="EKX51379.1"/>
    </source>
</evidence>
<evidence type="ECO:0000313" key="3">
    <source>
        <dbReference type="EnsemblProtists" id="EKX51379"/>
    </source>
</evidence>
<reference evidence="4" key="2">
    <citation type="submission" date="2012-11" db="EMBL/GenBank/DDBJ databases">
        <authorList>
            <person name="Kuo A."/>
            <person name="Curtis B.A."/>
            <person name="Tanifuji G."/>
            <person name="Burki F."/>
            <person name="Gruber A."/>
            <person name="Irimia M."/>
            <person name="Maruyama S."/>
            <person name="Arias M.C."/>
            <person name="Ball S.G."/>
            <person name="Gile G.H."/>
            <person name="Hirakawa Y."/>
            <person name="Hopkins J.F."/>
            <person name="Rensing S.A."/>
            <person name="Schmutz J."/>
            <person name="Symeonidi A."/>
            <person name="Elias M."/>
            <person name="Eveleigh R.J."/>
            <person name="Herman E.K."/>
            <person name="Klute M.J."/>
            <person name="Nakayama T."/>
            <person name="Obornik M."/>
            <person name="Reyes-Prieto A."/>
            <person name="Armbrust E.V."/>
            <person name="Aves S.J."/>
            <person name="Beiko R.G."/>
            <person name="Coutinho P."/>
            <person name="Dacks J.B."/>
            <person name="Durnford D.G."/>
            <person name="Fast N.M."/>
            <person name="Green B.R."/>
            <person name="Grisdale C."/>
            <person name="Hempe F."/>
            <person name="Henrissat B."/>
            <person name="Hoppner M.P."/>
            <person name="Ishida K.-I."/>
            <person name="Kim E."/>
            <person name="Koreny L."/>
            <person name="Kroth P.G."/>
            <person name="Liu Y."/>
            <person name="Malik S.-B."/>
            <person name="Maier U.G."/>
            <person name="McRose D."/>
            <person name="Mock T."/>
            <person name="Neilson J.A."/>
            <person name="Onodera N.T."/>
            <person name="Poole A.M."/>
            <person name="Pritham E.J."/>
            <person name="Richards T.A."/>
            <person name="Rocap G."/>
            <person name="Roy S.W."/>
            <person name="Sarai C."/>
            <person name="Schaack S."/>
            <person name="Shirato S."/>
            <person name="Slamovits C.H."/>
            <person name="Spencer D.F."/>
            <person name="Suzuki S."/>
            <person name="Worden A.Z."/>
            <person name="Zauner S."/>
            <person name="Barry K."/>
            <person name="Bell C."/>
            <person name="Bharti A.K."/>
            <person name="Crow J.A."/>
            <person name="Grimwood J."/>
            <person name="Kramer R."/>
            <person name="Lindquist E."/>
            <person name="Lucas S."/>
            <person name="Salamov A."/>
            <person name="McFadden G.I."/>
            <person name="Lane C.E."/>
            <person name="Keeling P.J."/>
            <person name="Gray M.W."/>
            <person name="Grigoriev I.V."/>
            <person name="Archibald J.M."/>
        </authorList>
    </citation>
    <scope>NUCLEOTIDE SEQUENCE</scope>
    <source>
        <strain evidence="4">CCMP2712</strain>
    </source>
</reference>
<dbReference type="OrthoDB" id="269227at2759"/>
<accession>L1JSW2</accession>
<name>L1JSW2_GUITC</name>
<dbReference type="OMA" id="RCIMERS"/>
<reference evidence="2 4" key="1">
    <citation type="journal article" date="2012" name="Nature">
        <title>Algal genomes reveal evolutionary mosaicism and the fate of nucleomorphs.</title>
        <authorList>
            <consortium name="DOE Joint Genome Institute"/>
            <person name="Curtis B.A."/>
            <person name="Tanifuji G."/>
            <person name="Burki F."/>
            <person name="Gruber A."/>
            <person name="Irimia M."/>
            <person name="Maruyama S."/>
            <person name="Arias M.C."/>
            <person name="Ball S.G."/>
            <person name="Gile G.H."/>
            <person name="Hirakawa Y."/>
            <person name="Hopkins J.F."/>
            <person name="Kuo A."/>
            <person name="Rensing S.A."/>
            <person name="Schmutz J."/>
            <person name="Symeonidi A."/>
            <person name="Elias M."/>
            <person name="Eveleigh R.J."/>
            <person name="Herman E.K."/>
            <person name="Klute M.J."/>
            <person name="Nakayama T."/>
            <person name="Obornik M."/>
            <person name="Reyes-Prieto A."/>
            <person name="Armbrust E.V."/>
            <person name="Aves S.J."/>
            <person name="Beiko R.G."/>
            <person name="Coutinho P."/>
            <person name="Dacks J.B."/>
            <person name="Durnford D.G."/>
            <person name="Fast N.M."/>
            <person name="Green B.R."/>
            <person name="Grisdale C.J."/>
            <person name="Hempel F."/>
            <person name="Henrissat B."/>
            <person name="Hoppner M.P."/>
            <person name="Ishida K."/>
            <person name="Kim E."/>
            <person name="Koreny L."/>
            <person name="Kroth P.G."/>
            <person name="Liu Y."/>
            <person name="Malik S.B."/>
            <person name="Maier U.G."/>
            <person name="McRose D."/>
            <person name="Mock T."/>
            <person name="Neilson J.A."/>
            <person name="Onodera N.T."/>
            <person name="Poole A.M."/>
            <person name="Pritham E.J."/>
            <person name="Richards T.A."/>
            <person name="Rocap G."/>
            <person name="Roy S.W."/>
            <person name="Sarai C."/>
            <person name="Schaack S."/>
            <person name="Shirato S."/>
            <person name="Slamovits C.H."/>
            <person name="Spencer D.F."/>
            <person name="Suzuki S."/>
            <person name="Worden A.Z."/>
            <person name="Zauner S."/>
            <person name="Barry K."/>
            <person name="Bell C."/>
            <person name="Bharti A.K."/>
            <person name="Crow J.A."/>
            <person name="Grimwood J."/>
            <person name="Kramer R."/>
            <person name="Lindquist E."/>
            <person name="Lucas S."/>
            <person name="Salamov A."/>
            <person name="McFadden G.I."/>
            <person name="Lane C.E."/>
            <person name="Keeling P.J."/>
            <person name="Gray M.W."/>
            <person name="Grigoriev I.V."/>
            <person name="Archibald J.M."/>
        </authorList>
    </citation>
    <scope>NUCLEOTIDE SEQUENCE</scope>
    <source>
        <strain evidence="2 4">CCMP2712</strain>
    </source>
</reference>
<dbReference type="InterPro" id="IPR012341">
    <property type="entry name" value="6hp_glycosidase-like_sf"/>
</dbReference>
<dbReference type="GO" id="GO:0005975">
    <property type="term" value="P:carbohydrate metabolic process"/>
    <property type="evidence" value="ECO:0007669"/>
    <property type="project" value="InterPro"/>
</dbReference>
<protein>
    <recommendedName>
        <fullName evidence="1">DUF5703 domain-containing protein</fullName>
    </recommendedName>
</protein>
<evidence type="ECO:0000313" key="4">
    <source>
        <dbReference type="Proteomes" id="UP000011087"/>
    </source>
</evidence>
<sequence>MAAFVFMASGDTTKVDEKDRERMDKPHERRKWETRVGRVWEGVYDLKHSGAGMRESDSIPIGSGDAAANVWVANDGTMIFLLAKNDAWSENGRLLKLGEVRLRLRPSMLLANMRARLHVNNATIVVKLDSGITIQSWFDMTGGGLLVQVWDPSSQTEVELTLHTWRSKRRPFEAGEEGSASGANCRPRFIYPDVVADDENDAIVWFHRNENRSIYRELLENEALSNIPEARDAPDPLLNRTFGGIISGKSSVAGEGRKSVSFKKTSRITLESSVKSSYHEMRAFFHTATTRSPQEWVDRVVSLRAKGEEAEAGSISFANDRWWRHFWLRSWIQLCTDAEHAANRCPEEKFAVERGFVLERLLHALSSRGMFPIKFNGNLFTVKGDKYDPDYRQWGGMYWFQNTRLPYWGMMASGDGELMQPFFDMYWKSCRLHRTRVKTWFGHNGSYIPETMHWWGAYGDGDYGCSRERRPSWMIQSSYIRHYYTPSLELAVMACDWYKHTKRDQFLKDVLLPLSDDILTFFEQHFPTDLNGIFVLSPSQSLETYQNAINPLPDLAGLRSLIQELLQIPHQSISDEKREWWENLLSKVPDLPIMPVPDETCSVRNYQVDFSLNDDAGQYSMLAPAEAWSPVTRNYENPALYAVFPFRLFQMGKDPPPSLSFNVALQAYARRPFPCNRGWCQDAVHAAHLGLAHDAMKLVVQRFMSTSLFFPAFWTMYFDYTPEVDTGAVAKLALQSMLVQYDGDSIMLFPAWPREWPVSFRLHAPAETVVEASCVDGVVEHLVVDPPHRIADITFPGSCA</sequence>
<dbReference type="eggNOG" id="ENOG502S39Q">
    <property type="taxonomic scope" value="Eukaryota"/>
</dbReference>
<dbReference type="SUPFAM" id="SSF48208">
    <property type="entry name" value="Six-hairpin glycosidases"/>
    <property type="match status" value="1"/>
</dbReference>
<feature type="domain" description="DUF5703" evidence="1">
    <location>
        <begin position="53"/>
        <end position="332"/>
    </location>
</feature>
<dbReference type="Gene3D" id="1.50.10.10">
    <property type="match status" value="1"/>
</dbReference>
<dbReference type="EnsemblProtists" id="EKX51379">
    <property type="protein sequence ID" value="EKX51379"/>
    <property type="gene ID" value="GUITHDRAFT_102649"/>
</dbReference>
<dbReference type="AlphaFoldDB" id="L1JSW2"/>